<gene>
    <name evidence="8" type="ordered locus">Caur_1211</name>
</gene>
<sequence>MIRVFIVDDHPIVREGLRSLIQHQPDMTLVGEADDGTKVISSITTLKPDVVVIDLRMPGLDGLGVLRQAQALTPAPSCLVLSSYNEPDYVIAAIEAGARGFLLKQSAYTAILDAIRAIANGEYVISPNLVGVLFTNVAELQRERLRQALADDESALRLLKALADGATTLEIGAMLHMSEVTVKRRIQDLIKLLGVRNRTQLVAEAVRRGWI</sequence>
<proteinExistence type="predicted"/>
<evidence type="ECO:0000256" key="4">
    <source>
        <dbReference type="ARBA" id="ARBA00023163"/>
    </source>
</evidence>
<dbReference type="eggNOG" id="COG2197">
    <property type="taxonomic scope" value="Bacteria"/>
</dbReference>
<dbReference type="STRING" id="324602.Caur_1211"/>
<dbReference type="PANTHER" id="PTHR43214:SF24">
    <property type="entry name" value="TRANSCRIPTIONAL REGULATORY PROTEIN NARL-RELATED"/>
    <property type="match status" value="1"/>
</dbReference>
<dbReference type="RefSeq" id="WP_012257096.1">
    <property type="nucleotide sequence ID" value="NC_010175.1"/>
</dbReference>
<dbReference type="InParanoid" id="A9WJY9"/>
<dbReference type="Pfam" id="PF00196">
    <property type="entry name" value="GerE"/>
    <property type="match status" value="1"/>
</dbReference>
<dbReference type="AlphaFoldDB" id="A9WJY9"/>
<dbReference type="SMART" id="SM00448">
    <property type="entry name" value="REC"/>
    <property type="match status" value="1"/>
</dbReference>
<dbReference type="PATRIC" id="fig|324602.8.peg.1390"/>
<feature type="modified residue" description="4-aspartylphosphate" evidence="5">
    <location>
        <position position="54"/>
    </location>
</feature>
<dbReference type="GO" id="GO:0006355">
    <property type="term" value="P:regulation of DNA-templated transcription"/>
    <property type="evidence" value="ECO:0000318"/>
    <property type="project" value="GO_Central"/>
</dbReference>
<reference evidence="9" key="1">
    <citation type="journal article" date="2011" name="BMC Genomics">
        <title>Complete genome sequence of the filamentous anoxygenic phototrophic bacterium Chloroflexus aurantiacus.</title>
        <authorList>
            <person name="Tang K.H."/>
            <person name="Barry K."/>
            <person name="Chertkov O."/>
            <person name="Dalin E."/>
            <person name="Han C.S."/>
            <person name="Hauser L.J."/>
            <person name="Honchak B.M."/>
            <person name="Karbach L.E."/>
            <person name="Land M.L."/>
            <person name="Lapidus A."/>
            <person name="Larimer F.W."/>
            <person name="Mikhailova N."/>
            <person name="Pitluck S."/>
            <person name="Pierson B.K."/>
            <person name="Blankenship R.E."/>
        </authorList>
    </citation>
    <scope>NUCLEOTIDE SEQUENCE [LARGE SCALE GENOMIC DNA]</scope>
    <source>
        <strain evidence="9">ATCC 29366 / DSM 635 / J-10-fl</strain>
    </source>
</reference>
<dbReference type="Pfam" id="PF00072">
    <property type="entry name" value="Response_reg"/>
    <property type="match status" value="1"/>
</dbReference>
<dbReference type="CDD" id="cd17535">
    <property type="entry name" value="REC_NarL-like"/>
    <property type="match status" value="1"/>
</dbReference>
<evidence type="ECO:0000313" key="8">
    <source>
        <dbReference type="EMBL" id="ABY34440.1"/>
    </source>
</evidence>
<dbReference type="InterPro" id="IPR039420">
    <property type="entry name" value="WalR-like"/>
</dbReference>
<evidence type="ECO:0000259" key="7">
    <source>
        <dbReference type="PROSITE" id="PS50110"/>
    </source>
</evidence>
<evidence type="ECO:0000256" key="1">
    <source>
        <dbReference type="ARBA" id="ARBA00022553"/>
    </source>
</evidence>
<dbReference type="InterPro" id="IPR001789">
    <property type="entry name" value="Sig_transdc_resp-reg_receiver"/>
</dbReference>
<dbReference type="KEGG" id="cau:Caur_1211"/>
<dbReference type="Proteomes" id="UP000002008">
    <property type="component" value="Chromosome"/>
</dbReference>
<feature type="domain" description="HTH luxR-type" evidence="6">
    <location>
        <begin position="151"/>
        <end position="209"/>
    </location>
</feature>
<keyword evidence="2" id="KW-0805">Transcription regulation</keyword>
<dbReference type="EnsemblBacteria" id="ABY34440">
    <property type="protein sequence ID" value="ABY34440"/>
    <property type="gene ID" value="Caur_1211"/>
</dbReference>
<dbReference type="InterPro" id="IPR016032">
    <property type="entry name" value="Sig_transdc_resp-reg_C-effctor"/>
</dbReference>
<dbReference type="SUPFAM" id="SSF52172">
    <property type="entry name" value="CheY-like"/>
    <property type="match status" value="1"/>
</dbReference>
<dbReference type="GO" id="GO:0000160">
    <property type="term" value="P:phosphorelay signal transduction system"/>
    <property type="evidence" value="ECO:0007669"/>
    <property type="project" value="InterPro"/>
</dbReference>
<dbReference type="SUPFAM" id="SSF46894">
    <property type="entry name" value="C-terminal effector domain of the bipartite response regulators"/>
    <property type="match status" value="1"/>
</dbReference>
<keyword evidence="4" id="KW-0804">Transcription</keyword>
<evidence type="ECO:0000256" key="5">
    <source>
        <dbReference type="PROSITE-ProRule" id="PRU00169"/>
    </source>
</evidence>
<dbReference type="EMBL" id="CP000909">
    <property type="protein sequence ID" value="ABY34440.1"/>
    <property type="molecule type" value="Genomic_DNA"/>
</dbReference>
<dbReference type="InterPro" id="IPR011006">
    <property type="entry name" value="CheY-like_superfamily"/>
</dbReference>
<dbReference type="PROSITE" id="PS50110">
    <property type="entry name" value="RESPONSE_REGULATORY"/>
    <property type="match status" value="1"/>
</dbReference>
<dbReference type="SMART" id="SM00421">
    <property type="entry name" value="HTH_LUXR"/>
    <property type="match status" value="1"/>
</dbReference>
<keyword evidence="1 5" id="KW-0597">Phosphoprotein</keyword>
<dbReference type="HOGENOM" id="CLU_000445_90_10_0"/>
<protein>
    <submittedName>
        <fullName evidence="8">Response regulator receiver</fullName>
    </submittedName>
</protein>
<keyword evidence="3" id="KW-0238">DNA-binding</keyword>
<name>A9WJY9_CHLAA</name>
<dbReference type="PROSITE" id="PS50043">
    <property type="entry name" value="HTH_LUXR_2"/>
    <property type="match status" value="1"/>
</dbReference>
<dbReference type="InterPro" id="IPR000792">
    <property type="entry name" value="Tscrpt_reg_LuxR_C"/>
</dbReference>
<evidence type="ECO:0000313" key="9">
    <source>
        <dbReference type="Proteomes" id="UP000002008"/>
    </source>
</evidence>
<dbReference type="InterPro" id="IPR058245">
    <property type="entry name" value="NreC/VraR/RcsB-like_REC"/>
</dbReference>
<feature type="domain" description="Response regulatory" evidence="7">
    <location>
        <begin position="3"/>
        <end position="119"/>
    </location>
</feature>
<dbReference type="Gene3D" id="3.40.50.2300">
    <property type="match status" value="1"/>
</dbReference>
<accession>A9WJY9</accession>
<dbReference type="GO" id="GO:0003700">
    <property type="term" value="F:DNA-binding transcription factor activity"/>
    <property type="evidence" value="ECO:0000318"/>
    <property type="project" value="GO_Central"/>
</dbReference>
<keyword evidence="9" id="KW-1185">Reference proteome</keyword>
<evidence type="ECO:0000259" key="6">
    <source>
        <dbReference type="PROSITE" id="PS50043"/>
    </source>
</evidence>
<evidence type="ECO:0000256" key="2">
    <source>
        <dbReference type="ARBA" id="ARBA00023015"/>
    </source>
</evidence>
<evidence type="ECO:0000256" key="3">
    <source>
        <dbReference type="ARBA" id="ARBA00023125"/>
    </source>
</evidence>
<dbReference type="PANTHER" id="PTHR43214">
    <property type="entry name" value="TWO-COMPONENT RESPONSE REGULATOR"/>
    <property type="match status" value="1"/>
</dbReference>
<dbReference type="GO" id="GO:0000976">
    <property type="term" value="F:transcription cis-regulatory region binding"/>
    <property type="evidence" value="ECO:0000318"/>
    <property type="project" value="GO_Central"/>
</dbReference>
<organism evidence="8 9">
    <name type="scientific">Chloroflexus aurantiacus (strain ATCC 29366 / DSM 635 / J-10-fl)</name>
    <dbReference type="NCBI Taxonomy" id="324602"/>
    <lineage>
        <taxon>Bacteria</taxon>
        <taxon>Bacillati</taxon>
        <taxon>Chloroflexota</taxon>
        <taxon>Chloroflexia</taxon>
        <taxon>Chloroflexales</taxon>
        <taxon>Chloroflexineae</taxon>
        <taxon>Chloroflexaceae</taxon>
        <taxon>Chloroflexus</taxon>
    </lineage>
</organism>